<name>A0AAD7HRQ9_9AGAR</name>
<dbReference type="EMBL" id="JARKIB010000185">
    <property type="protein sequence ID" value="KAJ7726655.1"/>
    <property type="molecule type" value="Genomic_DNA"/>
</dbReference>
<feature type="compositionally biased region" description="Basic and acidic residues" evidence="1">
    <location>
        <begin position="447"/>
        <end position="459"/>
    </location>
</feature>
<feature type="region of interest" description="Disordered" evidence="1">
    <location>
        <begin position="299"/>
        <end position="339"/>
    </location>
</feature>
<feature type="region of interest" description="Disordered" evidence="1">
    <location>
        <begin position="194"/>
        <end position="216"/>
    </location>
</feature>
<dbReference type="AlphaFoldDB" id="A0AAD7HRQ9"/>
<evidence type="ECO:0000313" key="3">
    <source>
        <dbReference type="Proteomes" id="UP001215598"/>
    </source>
</evidence>
<dbReference type="Proteomes" id="UP001215598">
    <property type="component" value="Unassembled WGS sequence"/>
</dbReference>
<evidence type="ECO:0000313" key="2">
    <source>
        <dbReference type="EMBL" id="KAJ7726655.1"/>
    </source>
</evidence>
<feature type="compositionally biased region" description="Gly residues" evidence="1">
    <location>
        <begin position="460"/>
        <end position="474"/>
    </location>
</feature>
<keyword evidence="3" id="KW-1185">Reference proteome</keyword>
<proteinExistence type="predicted"/>
<protein>
    <submittedName>
        <fullName evidence="2">Uncharacterized protein</fullName>
    </submittedName>
</protein>
<feature type="compositionally biased region" description="Basic and acidic residues" evidence="1">
    <location>
        <begin position="513"/>
        <end position="557"/>
    </location>
</feature>
<gene>
    <name evidence="2" type="ORF">B0H16DRAFT_1697975</name>
</gene>
<sequence>MKRKNWKKNLGTGSEGKWQQKYQEIPPSLGCNGLVTVLGPLPPTTWYSRSRTRASRASLSSSFPSSYLGLRLGLKLQLDHGTRLIAPWVVGSSLRLVWKLQPRLRRSCPENCGQFPKAQFFQCIITSSRCNSRLNTQPNPIADASLQVPDRVNFYPTTKRSKPDRRARGGKAHSNWVELGHVWIRRLIPIPVNPRPSRARADPNAPSAPTASNSRRFDASKAAWGGVGCGYGYGYGGGREGRTGGEKVEKWGVDTASLRGARKLGPRARIDVRTHTAFALTAGASARIVQVHATRRGCVGKRERERKTGRRRREMGRGQVRWERGGKGGGTRGERMGWGWDGHEAATRRRERQHTTLGYRECGKGRWSGEEDGKRMTRHKYEGLDERAAAASARTRRSRGVRYTAPGARDSARARCAAVYTRAEKRVVTEGDGTRACAMGTAPPTQGDKRGSGRWERGGKGTGTRGEVGDGEMGWAGEEAAVSRDSRRTVSPHVRGSSMYSDQARCSGGKAGRAREAWTRRRKQPARDVGYREWGKGGEEDGRGRRAEAAHRGDSAARRIAGGGGIDGAVHGDSTRREPRAVVHRRGGGLDWQARAASTPSYFGGWGDGDELARAGGMDTKSEADGARKRAAICKQCETAHVFGGAVDVARLIQLWSAVRVLIGLCITS</sequence>
<accession>A0AAD7HRQ9</accession>
<reference evidence="2" key="1">
    <citation type="submission" date="2023-03" db="EMBL/GenBank/DDBJ databases">
        <title>Massive genome expansion in bonnet fungi (Mycena s.s.) driven by repeated elements and novel gene families across ecological guilds.</title>
        <authorList>
            <consortium name="Lawrence Berkeley National Laboratory"/>
            <person name="Harder C.B."/>
            <person name="Miyauchi S."/>
            <person name="Viragh M."/>
            <person name="Kuo A."/>
            <person name="Thoen E."/>
            <person name="Andreopoulos B."/>
            <person name="Lu D."/>
            <person name="Skrede I."/>
            <person name="Drula E."/>
            <person name="Henrissat B."/>
            <person name="Morin E."/>
            <person name="Kohler A."/>
            <person name="Barry K."/>
            <person name="LaButti K."/>
            <person name="Morin E."/>
            <person name="Salamov A."/>
            <person name="Lipzen A."/>
            <person name="Mereny Z."/>
            <person name="Hegedus B."/>
            <person name="Baldrian P."/>
            <person name="Stursova M."/>
            <person name="Weitz H."/>
            <person name="Taylor A."/>
            <person name="Grigoriev I.V."/>
            <person name="Nagy L.G."/>
            <person name="Martin F."/>
            <person name="Kauserud H."/>
        </authorList>
    </citation>
    <scope>NUCLEOTIDE SEQUENCE</scope>
    <source>
        <strain evidence="2">CBHHK182m</strain>
    </source>
</reference>
<feature type="region of interest" description="Disordered" evidence="1">
    <location>
        <begin position="435"/>
        <end position="579"/>
    </location>
</feature>
<organism evidence="2 3">
    <name type="scientific">Mycena metata</name>
    <dbReference type="NCBI Taxonomy" id="1033252"/>
    <lineage>
        <taxon>Eukaryota</taxon>
        <taxon>Fungi</taxon>
        <taxon>Dikarya</taxon>
        <taxon>Basidiomycota</taxon>
        <taxon>Agaricomycotina</taxon>
        <taxon>Agaricomycetes</taxon>
        <taxon>Agaricomycetidae</taxon>
        <taxon>Agaricales</taxon>
        <taxon>Marasmiineae</taxon>
        <taxon>Mycenaceae</taxon>
        <taxon>Mycena</taxon>
    </lineage>
</organism>
<comment type="caution">
    <text evidence="2">The sequence shown here is derived from an EMBL/GenBank/DDBJ whole genome shotgun (WGS) entry which is preliminary data.</text>
</comment>
<evidence type="ECO:0000256" key="1">
    <source>
        <dbReference type="SAM" id="MobiDB-lite"/>
    </source>
</evidence>